<sequence length="176" mass="19602">MAKEMKRIFLSVSLMISCSSSGSGTDKSIATSTFCTIYKCTAAGNSDGVYKYRISNQSITKNTLLFINTNKKYPNRYSILLGEGSLLYGPSPNDCKMVNQFYKFYGLKDLDIKTDLFAANALVDNKAVDYAVIKEFKSSGIQMVAYIRSSPDQSIKPEKGRIEFGIMPKTQYPPSR</sequence>
<dbReference type="EMBL" id="WVHK01000010">
    <property type="protein sequence ID" value="MXV18890.1"/>
    <property type="molecule type" value="Genomic_DNA"/>
</dbReference>
<dbReference type="PROSITE" id="PS51257">
    <property type="entry name" value="PROKAR_LIPOPROTEIN"/>
    <property type="match status" value="1"/>
</dbReference>
<comment type="caution">
    <text evidence="1">The sequence shown here is derived from an EMBL/GenBank/DDBJ whole genome shotgun (WGS) entry which is preliminary data.</text>
</comment>
<evidence type="ECO:0000313" key="1">
    <source>
        <dbReference type="EMBL" id="MXV18890.1"/>
    </source>
</evidence>
<dbReference type="RefSeq" id="WP_160977120.1">
    <property type="nucleotide sequence ID" value="NZ_WVHK01000010.1"/>
</dbReference>
<reference evidence="1 2" key="1">
    <citation type="submission" date="2019-11" db="EMBL/GenBank/DDBJ databases">
        <title>Genome sequence of Deinococcus xianganensis Y35, AI-2 producing algicidal bacterium, isolated from lake water.</title>
        <authorList>
            <person name="Li Y."/>
        </authorList>
    </citation>
    <scope>NUCLEOTIDE SEQUENCE [LARGE SCALE GENOMIC DNA]</scope>
    <source>
        <strain evidence="1 2">Y35</strain>
    </source>
</reference>
<name>A0A6I4YEL9_9DEIO</name>
<gene>
    <name evidence="1" type="ORF">GLX28_04465</name>
</gene>
<evidence type="ECO:0008006" key="3">
    <source>
        <dbReference type="Google" id="ProtNLM"/>
    </source>
</evidence>
<accession>A0A6I4YEL9</accession>
<protein>
    <recommendedName>
        <fullName evidence="3">Lipoprotein</fullName>
    </recommendedName>
</protein>
<organism evidence="1 2">
    <name type="scientific">Deinococcus xianganensis</name>
    <dbReference type="NCBI Taxonomy" id="1507289"/>
    <lineage>
        <taxon>Bacteria</taxon>
        <taxon>Thermotogati</taxon>
        <taxon>Deinococcota</taxon>
        <taxon>Deinococci</taxon>
        <taxon>Deinococcales</taxon>
        <taxon>Deinococcaceae</taxon>
        <taxon>Deinococcus</taxon>
    </lineage>
</organism>
<keyword evidence="2" id="KW-1185">Reference proteome</keyword>
<dbReference type="AlphaFoldDB" id="A0A6I4YEL9"/>
<proteinExistence type="predicted"/>
<dbReference type="Proteomes" id="UP000430519">
    <property type="component" value="Unassembled WGS sequence"/>
</dbReference>
<evidence type="ECO:0000313" key="2">
    <source>
        <dbReference type="Proteomes" id="UP000430519"/>
    </source>
</evidence>